<evidence type="ECO:0000256" key="8">
    <source>
        <dbReference type="ARBA" id="ARBA00030802"/>
    </source>
</evidence>
<feature type="compositionally biased region" description="Basic and acidic residues" evidence="10">
    <location>
        <begin position="223"/>
        <end position="234"/>
    </location>
</feature>
<dbReference type="PROSITE" id="PS50088">
    <property type="entry name" value="ANK_REPEAT"/>
    <property type="match status" value="1"/>
</dbReference>
<accession>H3A0H5</accession>
<dbReference type="SMART" id="SM00248">
    <property type="entry name" value="ANK"/>
    <property type="match status" value="2"/>
</dbReference>
<dbReference type="Gene3D" id="1.25.40.20">
    <property type="entry name" value="Ankyrin repeat-containing domain"/>
    <property type="match status" value="1"/>
</dbReference>
<evidence type="ECO:0000256" key="3">
    <source>
        <dbReference type="ARBA" id="ARBA00022553"/>
    </source>
</evidence>
<dbReference type="RefSeq" id="XP_064407963.1">
    <property type="nucleotide sequence ID" value="XM_064551893.1"/>
</dbReference>
<name>H3A0H5_LATCH</name>
<comment type="subcellular location">
    <subcellularLocation>
        <location evidence="1">Nucleus</location>
    </subcellularLocation>
</comment>
<sequence length="364" mass="42536">MASRKQKKVMRYVDEGSVLKLKSYLRKHRHLSLNFALRKGRTPLHAACSLHDHAVLRLLLKRGADPLSRDMRGNTPLHIAARQAVAHGKRVYDDLVVPLRKHCPVAMEMPDMDGVTPEDILRWMKGEKYFSDPARENSNEKGSGKTAERAAEREWYQKLFGECEDEFYQDLGRYEDDFCQADPEPESYNEWASRMAREYTQKCRQTEARHSRRNAKTEEEEAAREQRQREQAEFQRRLEAEHQRYLAQADRKQEEVKRAKKERYEEQCAAVFAGRSESTLRYADIPWPCPRGSVEDMTAVILQGVDRGDAEGLRRYLRRQRALWHPDKFLQRCSGRLVETDRKRILDTVTALSQALNKLSDSIK</sequence>
<dbReference type="RefSeq" id="XP_006011260.1">
    <property type="nucleotide sequence ID" value="XM_006011198.3"/>
</dbReference>
<reference evidence="11" key="3">
    <citation type="submission" date="2025-09" db="UniProtKB">
        <authorList>
            <consortium name="Ensembl"/>
        </authorList>
    </citation>
    <scope>IDENTIFICATION</scope>
</reference>
<dbReference type="Proteomes" id="UP000008672">
    <property type="component" value="Unassembled WGS sequence"/>
</dbReference>
<reference evidence="12" key="1">
    <citation type="submission" date="2011-08" db="EMBL/GenBank/DDBJ databases">
        <title>The draft genome of Latimeria chalumnae.</title>
        <authorList>
            <person name="Di Palma F."/>
            <person name="Alfoldi J."/>
            <person name="Johnson J."/>
            <person name="Berlin A."/>
            <person name="Gnerre S."/>
            <person name="Jaffe D."/>
            <person name="MacCallum I."/>
            <person name="Young S."/>
            <person name="Walker B.J."/>
            <person name="Lander E."/>
            <person name="Lindblad-Toh K."/>
        </authorList>
    </citation>
    <scope>NUCLEOTIDE SEQUENCE [LARGE SCALE GENOMIC DNA]</scope>
    <source>
        <strain evidence="12">Wild caught</strain>
    </source>
</reference>
<dbReference type="GeneID" id="102354485"/>
<dbReference type="InterPro" id="IPR036770">
    <property type="entry name" value="Ankyrin_rpt-contain_sf"/>
</dbReference>
<dbReference type="EMBL" id="AFYH01227912">
    <property type="status" value="NOT_ANNOTATED_CDS"/>
    <property type="molecule type" value="Genomic_DNA"/>
</dbReference>
<dbReference type="Pfam" id="PF12796">
    <property type="entry name" value="Ank_2"/>
    <property type="match status" value="1"/>
</dbReference>
<keyword evidence="4" id="KW-0677">Repeat</keyword>
<evidence type="ECO:0000256" key="2">
    <source>
        <dbReference type="ARBA" id="ARBA00014259"/>
    </source>
</evidence>
<dbReference type="Ensembl" id="ENSLACT00000003176.1">
    <property type="protein sequence ID" value="ENSLACP00000003146.1"/>
    <property type="gene ID" value="ENSLACG00000002817.1"/>
</dbReference>
<dbReference type="AlphaFoldDB" id="H3A0H5"/>
<dbReference type="InterPro" id="IPR038753">
    <property type="entry name" value="NFKBIL1"/>
</dbReference>
<feature type="region of interest" description="Disordered" evidence="10">
    <location>
        <begin position="203"/>
        <end position="234"/>
    </location>
</feature>
<dbReference type="GO" id="GO:0043124">
    <property type="term" value="P:negative regulation of canonical NF-kappaB signal transduction"/>
    <property type="evidence" value="ECO:0007669"/>
    <property type="project" value="InterPro"/>
</dbReference>
<reference evidence="11" key="2">
    <citation type="submission" date="2025-08" db="UniProtKB">
        <authorList>
            <consortium name="Ensembl"/>
        </authorList>
    </citation>
    <scope>IDENTIFICATION</scope>
</reference>
<dbReference type="PANTHER" id="PTHR15263:SF1">
    <property type="entry name" value="NF-KAPPA-B INHIBITOR-LIKE PROTEIN 1"/>
    <property type="match status" value="1"/>
</dbReference>
<keyword evidence="5 9" id="KW-0040">ANK repeat</keyword>
<evidence type="ECO:0000256" key="9">
    <source>
        <dbReference type="PROSITE-ProRule" id="PRU00023"/>
    </source>
</evidence>
<evidence type="ECO:0000256" key="4">
    <source>
        <dbReference type="ARBA" id="ARBA00022737"/>
    </source>
</evidence>
<keyword evidence="12" id="KW-1185">Reference proteome</keyword>
<evidence type="ECO:0000256" key="7">
    <source>
        <dbReference type="ARBA" id="ARBA00030621"/>
    </source>
</evidence>
<dbReference type="HOGENOM" id="CLU_054217_0_0_1"/>
<evidence type="ECO:0000313" key="11">
    <source>
        <dbReference type="Ensembl" id="ENSLACP00000003146.1"/>
    </source>
</evidence>
<dbReference type="SUPFAM" id="SSF48403">
    <property type="entry name" value="Ankyrin repeat"/>
    <property type="match status" value="1"/>
</dbReference>
<dbReference type="FunCoup" id="H3A0H5">
    <property type="interactions" value="1416"/>
</dbReference>
<gene>
    <name evidence="11" type="primary">NFKBIL1</name>
</gene>
<dbReference type="GO" id="GO:0005634">
    <property type="term" value="C:nucleus"/>
    <property type="evidence" value="ECO:0007669"/>
    <property type="project" value="UniProtKB-SubCell"/>
</dbReference>
<organism evidence="11 12">
    <name type="scientific">Latimeria chalumnae</name>
    <name type="common">Coelacanth</name>
    <dbReference type="NCBI Taxonomy" id="7897"/>
    <lineage>
        <taxon>Eukaryota</taxon>
        <taxon>Metazoa</taxon>
        <taxon>Chordata</taxon>
        <taxon>Craniata</taxon>
        <taxon>Vertebrata</taxon>
        <taxon>Euteleostomi</taxon>
        <taxon>Coelacanthiformes</taxon>
        <taxon>Coelacanthidae</taxon>
        <taxon>Latimeria</taxon>
    </lineage>
</organism>
<feature type="repeat" description="ANK" evidence="9">
    <location>
        <begin position="39"/>
        <end position="71"/>
    </location>
</feature>
<dbReference type="EMBL" id="AFYH01227913">
    <property type="status" value="NOT_ANNOTATED_CDS"/>
    <property type="molecule type" value="Genomic_DNA"/>
</dbReference>
<protein>
    <recommendedName>
        <fullName evidence="2">NF-kappa-B inhibitor-like protein 1</fullName>
    </recommendedName>
    <alternativeName>
        <fullName evidence="7">Inhibitor of kappa B-like protein</fullName>
    </alternativeName>
    <alternativeName>
        <fullName evidence="8">Nuclear factor of kappa light polypeptide gene enhancer in B-cells inhibitor-like 1</fullName>
    </alternativeName>
</protein>
<dbReference type="PROSITE" id="PS50297">
    <property type="entry name" value="ANK_REP_REGION"/>
    <property type="match status" value="1"/>
</dbReference>
<dbReference type="RefSeq" id="XP_006011261.1">
    <property type="nucleotide sequence ID" value="XM_006011199.2"/>
</dbReference>
<dbReference type="InterPro" id="IPR002110">
    <property type="entry name" value="Ankyrin_rpt"/>
</dbReference>
<dbReference type="InParanoid" id="H3A0H5"/>
<evidence type="ECO:0000256" key="1">
    <source>
        <dbReference type="ARBA" id="ARBA00004123"/>
    </source>
</evidence>
<dbReference type="GeneTree" id="ENSGT00390000013929"/>
<keyword evidence="6" id="KW-0539">Nucleus</keyword>
<keyword evidence="3" id="KW-0597">Phosphoprotein</keyword>
<dbReference type="KEGG" id="lcm:102354485"/>
<dbReference type="CTD" id="4795"/>
<proteinExistence type="predicted"/>
<dbReference type="EMBL" id="AFYH01227914">
    <property type="status" value="NOT_ANNOTATED_CDS"/>
    <property type="molecule type" value="Genomic_DNA"/>
</dbReference>
<evidence type="ECO:0000256" key="5">
    <source>
        <dbReference type="ARBA" id="ARBA00023043"/>
    </source>
</evidence>
<evidence type="ECO:0000313" key="12">
    <source>
        <dbReference type="Proteomes" id="UP000008672"/>
    </source>
</evidence>
<dbReference type="eggNOG" id="ENOG502QTMZ">
    <property type="taxonomic scope" value="Eukaryota"/>
</dbReference>
<dbReference type="PANTHER" id="PTHR15263">
    <property type="entry name" value="I-KAPPA-B-LIKE PROTEIN IKBL"/>
    <property type="match status" value="1"/>
</dbReference>
<dbReference type="Bgee" id="ENSLACG00000002817">
    <property type="expression patterns" value="Expressed in chordate pharynx and 6 other cell types or tissues"/>
</dbReference>
<evidence type="ECO:0000256" key="6">
    <source>
        <dbReference type="ARBA" id="ARBA00023242"/>
    </source>
</evidence>
<dbReference type="OrthoDB" id="412109at2759"/>
<dbReference type="OMA" id="DEFCETF"/>
<evidence type="ECO:0000256" key="10">
    <source>
        <dbReference type="SAM" id="MobiDB-lite"/>
    </source>
</evidence>